<dbReference type="AlphaFoldDB" id="W5TDP1"/>
<evidence type="ECO:0000313" key="1">
    <source>
        <dbReference type="EMBL" id="AHH17445.1"/>
    </source>
</evidence>
<dbReference type="HOGENOM" id="CLU_3330755_0_0_11"/>
<proteinExistence type="predicted"/>
<accession>W5TDP1</accession>
<dbReference type="Proteomes" id="UP000019150">
    <property type="component" value="Chromosome"/>
</dbReference>
<reference evidence="1 2" key="1">
    <citation type="journal article" date="2014" name="Appl. Environ. Microbiol.">
        <title>Insights into the Microbial Degradation of Rubber and Gutta-Percha by Analysis of the Complete Genome of Nocardia nova SH22a.</title>
        <authorList>
            <person name="Luo Q."/>
            <person name="Hiessl S."/>
            <person name="Poehlein A."/>
            <person name="Daniel R."/>
            <person name="Steinbuchel A."/>
        </authorList>
    </citation>
    <scope>NUCLEOTIDE SEQUENCE [LARGE SCALE GENOMIC DNA]</scope>
    <source>
        <strain evidence="1">SH22a</strain>
    </source>
</reference>
<protein>
    <submittedName>
        <fullName evidence="1">Uncharacterized protein</fullName>
    </submittedName>
</protein>
<evidence type="ECO:0000313" key="2">
    <source>
        <dbReference type="Proteomes" id="UP000019150"/>
    </source>
</evidence>
<sequence length="38" mass="4123">MDRLPDVVGDWLTTAGVALRALVEMNKPSPLSPQNNSE</sequence>
<dbReference type="PATRIC" id="fig|1415166.3.peg.2718"/>
<name>W5TDP1_9NOCA</name>
<keyword evidence="2" id="KW-1185">Reference proteome</keyword>
<dbReference type="KEGG" id="nno:NONO_c26530"/>
<gene>
    <name evidence="1" type="ORF">NONO_c26530</name>
</gene>
<dbReference type="EMBL" id="CP006850">
    <property type="protein sequence ID" value="AHH17445.1"/>
    <property type="molecule type" value="Genomic_DNA"/>
</dbReference>
<organism evidence="1 2">
    <name type="scientific">Nocardia nova SH22a</name>
    <dbReference type="NCBI Taxonomy" id="1415166"/>
    <lineage>
        <taxon>Bacteria</taxon>
        <taxon>Bacillati</taxon>
        <taxon>Actinomycetota</taxon>
        <taxon>Actinomycetes</taxon>
        <taxon>Mycobacteriales</taxon>
        <taxon>Nocardiaceae</taxon>
        <taxon>Nocardia</taxon>
    </lineage>
</organism>